<dbReference type="InterPro" id="IPR050396">
    <property type="entry name" value="Glycosyltr_51/Transpeptidase"/>
</dbReference>
<dbReference type="EMBL" id="UOFD01000057">
    <property type="protein sequence ID" value="VAW53152.1"/>
    <property type="molecule type" value="Genomic_DNA"/>
</dbReference>
<dbReference type="GO" id="GO:0030288">
    <property type="term" value="C:outer membrane-bounded periplasmic space"/>
    <property type="evidence" value="ECO:0007669"/>
    <property type="project" value="TreeGrafter"/>
</dbReference>
<dbReference type="Pfam" id="PF00905">
    <property type="entry name" value="Transpeptidase"/>
    <property type="match status" value="1"/>
</dbReference>
<accession>A0A3B0WQ24</accession>
<evidence type="ECO:0000259" key="22">
    <source>
        <dbReference type="Pfam" id="PF00912"/>
    </source>
</evidence>
<dbReference type="GO" id="GO:0008360">
    <property type="term" value="P:regulation of cell shape"/>
    <property type="evidence" value="ECO:0007669"/>
    <property type="project" value="UniProtKB-KW"/>
</dbReference>
<evidence type="ECO:0000256" key="3">
    <source>
        <dbReference type="ARBA" id="ARBA00018637"/>
    </source>
</evidence>
<keyword evidence="8 24" id="KW-0808">Transferase</keyword>
<evidence type="ECO:0000256" key="1">
    <source>
        <dbReference type="ARBA" id="ARBA00002624"/>
    </source>
</evidence>
<dbReference type="Pfam" id="PF00912">
    <property type="entry name" value="Transgly"/>
    <property type="match status" value="1"/>
</dbReference>
<keyword evidence="10" id="KW-0133">Cell shape</keyword>
<name>A0A3B0WQ24_9ZZZZ</name>
<evidence type="ECO:0000259" key="23">
    <source>
        <dbReference type="Pfam" id="PF14814"/>
    </source>
</evidence>
<dbReference type="Pfam" id="PF14814">
    <property type="entry name" value="UB2H"/>
    <property type="match status" value="1"/>
</dbReference>
<gene>
    <name evidence="24" type="ORF">MNBD_GAMMA06-1997</name>
</gene>
<dbReference type="SUPFAM" id="SSF53955">
    <property type="entry name" value="Lysozyme-like"/>
    <property type="match status" value="1"/>
</dbReference>
<evidence type="ECO:0000256" key="2">
    <source>
        <dbReference type="ARBA" id="ARBA00004236"/>
    </source>
</evidence>
<keyword evidence="7 24" id="KW-0328">Glycosyltransferase</keyword>
<dbReference type="EC" id="2.4.99.28" evidence="17"/>
<evidence type="ECO:0000256" key="10">
    <source>
        <dbReference type="ARBA" id="ARBA00022960"/>
    </source>
</evidence>
<keyword evidence="12 20" id="KW-0472">Membrane</keyword>
<dbReference type="PANTHER" id="PTHR32282">
    <property type="entry name" value="BINDING PROTEIN TRANSPEPTIDASE, PUTATIVE-RELATED"/>
    <property type="match status" value="1"/>
</dbReference>
<evidence type="ECO:0000256" key="11">
    <source>
        <dbReference type="ARBA" id="ARBA00022984"/>
    </source>
</evidence>
<evidence type="ECO:0000256" key="5">
    <source>
        <dbReference type="ARBA" id="ARBA00022645"/>
    </source>
</evidence>
<dbReference type="InterPro" id="IPR023346">
    <property type="entry name" value="Lysozyme-like_dom_sf"/>
</dbReference>
<evidence type="ECO:0000313" key="24">
    <source>
        <dbReference type="EMBL" id="VAW53152.1"/>
    </source>
</evidence>
<dbReference type="AlphaFoldDB" id="A0A3B0WQ24"/>
<feature type="domain" description="Bifunctional transglycosylase second" evidence="23">
    <location>
        <begin position="92"/>
        <end position="176"/>
    </location>
</feature>
<dbReference type="GO" id="GO:0008658">
    <property type="term" value="F:penicillin binding"/>
    <property type="evidence" value="ECO:0007669"/>
    <property type="project" value="InterPro"/>
</dbReference>
<dbReference type="Gene3D" id="3.30.2060.10">
    <property type="entry name" value="Penicillin-binding protein 1b domain"/>
    <property type="match status" value="1"/>
</dbReference>
<evidence type="ECO:0000256" key="9">
    <source>
        <dbReference type="ARBA" id="ARBA00022801"/>
    </source>
</evidence>
<dbReference type="GO" id="GO:0046677">
    <property type="term" value="P:response to antibiotic"/>
    <property type="evidence" value="ECO:0007669"/>
    <property type="project" value="UniProtKB-KW"/>
</dbReference>
<feature type="domain" description="Penicillin-binding protein transpeptidase" evidence="21">
    <location>
        <begin position="449"/>
        <end position="690"/>
    </location>
</feature>
<feature type="domain" description="Glycosyl transferase family 51" evidence="22">
    <location>
        <begin position="189"/>
        <end position="361"/>
    </location>
</feature>
<keyword evidence="11" id="KW-0573">Peptidoglycan synthesis</keyword>
<evidence type="ECO:0000256" key="14">
    <source>
        <dbReference type="ARBA" id="ARBA00023268"/>
    </source>
</evidence>
<comment type="function">
    <text evidence="1">Cell wall formation. Synthesis of cross-linked peptidoglycan from the lipid intermediates. The enzyme has a penicillin-insensitive transglycosylase N-terminal domain (formation of linear glycan strands) and a penicillin-sensitive transpeptidase C-terminal domain (cross-linking of the peptide subunits).</text>
</comment>
<dbReference type="InterPro" id="IPR012338">
    <property type="entry name" value="Beta-lactam/transpept-like"/>
</dbReference>
<evidence type="ECO:0000256" key="8">
    <source>
        <dbReference type="ARBA" id="ARBA00022679"/>
    </source>
</evidence>
<evidence type="ECO:0000259" key="21">
    <source>
        <dbReference type="Pfam" id="PF00905"/>
    </source>
</evidence>
<dbReference type="InterPro" id="IPR036950">
    <property type="entry name" value="PBP_transglycosylase"/>
</dbReference>
<evidence type="ECO:0000256" key="20">
    <source>
        <dbReference type="SAM" id="Phobius"/>
    </source>
</evidence>
<dbReference type="Gene3D" id="3.40.710.10">
    <property type="entry name" value="DD-peptidase/beta-lactamase superfamily"/>
    <property type="match status" value="1"/>
</dbReference>
<evidence type="ECO:0000256" key="18">
    <source>
        <dbReference type="ARBA" id="ARBA00049902"/>
    </source>
</evidence>
<dbReference type="GO" id="GO:0071555">
    <property type="term" value="P:cell wall organization"/>
    <property type="evidence" value="ECO:0007669"/>
    <property type="project" value="UniProtKB-KW"/>
</dbReference>
<dbReference type="InterPro" id="IPR028166">
    <property type="entry name" value="UB2H"/>
</dbReference>
<dbReference type="SUPFAM" id="SSF56601">
    <property type="entry name" value="beta-lactamase/transpeptidase-like"/>
    <property type="match status" value="1"/>
</dbReference>
<keyword evidence="13" id="KW-0046">Antibiotic resistance</keyword>
<feature type="transmembrane region" description="Helical" evidence="20">
    <location>
        <begin position="46"/>
        <end position="65"/>
    </location>
</feature>
<feature type="compositionally biased region" description="Basic residues" evidence="19">
    <location>
        <begin position="1"/>
        <end position="26"/>
    </location>
</feature>
<dbReference type="GO" id="GO:0004180">
    <property type="term" value="F:carboxypeptidase activity"/>
    <property type="evidence" value="ECO:0007669"/>
    <property type="project" value="UniProtKB-KW"/>
</dbReference>
<evidence type="ECO:0000256" key="19">
    <source>
        <dbReference type="SAM" id="MobiDB-lite"/>
    </source>
</evidence>
<evidence type="ECO:0000256" key="12">
    <source>
        <dbReference type="ARBA" id="ARBA00023136"/>
    </source>
</evidence>
<evidence type="ECO:0000256" key="17">
    <source>
        <dbReference type="ARBA" id="ARBA00044770"/>
    </source>
</evidence>
<keyword evidence="9" id="KW-0378">Hydrolase</keyword>
<keyword evidence="20" id="KW-1133">Transmembrane helix</keyword>
<evidence type="ECO:0000256" key="6">
    <source>
        <dbReference type="ARBA" id="ARBA00022670"/>
    </source>
</evidence>
<evidence type="ECO:0000256" key="13">
    <source>
        <dbReference type="ARBA" id="ARBA00023251"/>
    </source>
</evidence>
<dbReference type="GO" id="GO:0006508">
    <property type="term" value="P:proteolysis"/>
    <property type="evidence" value="ECO:0007669"/>
    <property type="project" value="UniProtKB-KW"/>
</dbReference>
<reference evidence="24" key="1">
    <citation type="submission" date="2018-06" db="EMBL/GenBank/DDBJ databases">
        <authorList>
            <person name="Zhirakovskaya E."/>
        </authorList>
    </citation>
    <scope>NUCLEOTIDE SEQUENCE</scope>
</reference>
<feature type="region of interest" description="Disordered" evidence="19">
    <location>
        <begin position="1"/>
        <end position="38"/>
    </location>
</feature>
<sequence>MPAKKSKPPSPKKRPQKKRSSKKQPSNKKFSNKQSKNQKKSWYKKANFITLFFILLISFFIYLFYLDQRITQRFEGRIWQLPAHVYARPLELYVGKDISKKQILFELNYLNYKKLQKLPKSAAQYRYWANIFEIKTRDFIFWDGVEKSRAFRVVIEDEKITQLVDIYSGNNIDLVRFDAGYLTGIFPSHSEDRVLLRLDDVPDMFIKMLLLIEDRRFFSHWGIDPLSIARALIANIYSGKTVQGGSTLTQQLVKNLFLTQDKTLARKLNEAFMSILLEFYYDKKLILETYFNEIYLGQDGRRAIHGFGLASEFYFGKPLKKLSLDEMAVLIGMVKGASYYNPERNPAHARERRNVVLNTMQQSALITERQLKKLSAKPIVTVKHARSGLYPAFIDLVKLQLQQNYQSDDLSSEGLRVFTTLDPYIQFKTEQAVIKTLPQLSKSADLQTAAVVVSPSNGDLLAVVGNRKPSFKGFNRALNAQRQIGSLIKPVIYLTALQHTSKNASNYTLATVLDDSKFIYKAPNQDDWQPLNYDKKYHGDVTLYKALLKSYNVPAVRIGLDVGLDNIIDTLSNLGYSQSVFAYPSLTLGAMTMSPFDVAGIYQTFAANGFHSPLRSVHAVLDKDQKPLERYSLEVDNQVNTEAVAIINSALIDVAKYGTAKRLAAELPLQVAGKTGTSDDLRDSWFAGFSGDMMAVVWTGFDDNRPSTLTGSSGAMKIWKNIISETAYKPYQVPEMLDLKKYWINEKKGLLSEEGCENAVELLFIEGSQPQQSSDCKNSGSNWFLDLFN</sequence>
<keyword evidence="5" id="KW-0121">Carboxypeptidase</keyword>
<keyword evidence="20" id="KW-0812">Transmembrane</keyword>
<organism evidence="24">
    <name type="scientific">hydrothermal vent metagenome</name>
    <dbReference type="NCBI Taxonomy" id="652676"/>
    <lineage>
        <taxon>unclassified sequences</taxon>
        <taxon>metagenomes</taxon>
        <taxon>ecological metagenomes</taxon>
    </lineage>
</organism>
<dbReference type="InterPro" id="IPR001264">
    <property type="entry name" value="Glyco_trans_51"/>
</dbReference>
<keyword evidence="4" id="KW-1003">Cell membrane</keyword>
<proteinExistence type="predicted"/>
<keyword evidence="14" id="KW-0511">Multifunctional enzyme</keyword>
<protein>
    <recommendedName>
        <fullName evidence="3">Penicillin-binding protein 1B</fullName>
        <ecNumber evidence="17">2.4.99.28</ecNumber>
    </recommendedName>
    <alternativeName>
        <fullName evidence="16">Murein polymerase</fullName>
    </alternativeName>
</protein>
<dbReference type="NCBIfam" id="TIGR02071">
    <property type="entry name" value="PBP_1b"/>
    <property type="match status" value="1"/>
</dbReference>
<dbReference type="InterPro" id="IPR011813">
    <property type="entry name" value="PBP_1b"/>
</dbReference>
<dbReference type="GO" id="GO:0005886">
    <property type="term" value="C:plasma membrane"/>
    <property type="evidence" value="ECO:0007669"/>
    <property type="project" value="UniProtKB-SubCell"/>
</dbReference>
<evidence type="ECO:0000256" key="7">
    <source>
        <dbReference type="ARBA" id="ARBA00022676"/>
    </source>
</evidence>
<comment type="subcellular location">
    <subcellularLocation>
        <location evidence="2">Cell membrane</location>
    </subcellularLocation>
</comment>
<dbReference type="GO" id="GO:0009252">
    <property type="term" value="P:peptidoglycan biosynthetic process"/>
    <property type="evidence" value="ECO:0007669"/>
    <property type="project" value="UniProtKB-KW"/>
</dbReference>
<keyword evidence="6" id="KW-0645">Protease</keyword>
<dbReference type="GO" id="GO:0009274">
    <property type="term" value="C:peptidoglycan-based cell wall"/>
    <property type="evidence" value="ECO:0007669"/>
    <property type="project" value="InterPro"/>
</dbReference>
<dbReference type="GO" id="GO:0008955">
    <property type="term" value="F:peptidoglycan glycosyltransferase activity"/>
    <property type="evidence" value="ECO:0007669"/>
    <property type="project" value="UniProtKB-EC"/>
</dbReference>
<evidence type="ECO:0000256" key="4">
    <source>
        <dbReference type="ARBA" id="ARBA00022475"/>
    </source>
</evidence>
<evidence type="ECO:0000256" key="15">
    <source>
        <dbReference type="ARBA" id="ARBA00023316"/>
    </source>
</evidence>
<evidence type="ECO:0000256" key="16">
    <source>
        <dbReference type="ARBA" id="ARBA00032454"/>
    </source>
</evidence>
<comment type="catalytic activity">
    <reaction evidence="18">
        <text>[GlcNAc-(1-&gt;4)-Mur2Ac(oyl-L-Ala-gamma-D-Glu-L-Lys-D-Ala-D-Ala)](n)-di-trans,octa-cis-undecaprenyl diphosphate + beta-D-GlcNAc-(1-&gt;4)-Mur2Ac(oyl-L-Ala-gamma-D-Glu-L-Lys-D-Ala-D-Ala)-di-trans,octa-cis-undecaprenyl diphosphate = [GlcNAc-(1-&gt;4)-Mur2Ac(oyl-L-Ala-gamma-D-Glu-L-Lys-D-Ala-D-Ala)](n+1)-di-trans,octa-cis-undecaprenyl diphosphate + di-trans,octa-cis-undecaprenyl diphosphate + H(+)</text>
        <dbReference type="Rhea" id="RHEA:23708"/>
        <dbReference type="Rhea" id="RHEA-COMP:9602"/>
        <dbReference type="Rhea" id="RHEA-COMP:9603"/>
        <dbReference type="ChEBI" id="CHEBI:15378"/>
        <dbReference type="ChEBI" id="CHEBI:58405"/>
        <dbReference type="ChEBI" id="CHEBI:60033"/>
        <dbReference type="ChEBI" id="CHEBI:78435"/>
        <dbReference type="EC" id="2.4.99.28"/>
    </reaction>
</comment>
<dbReference type="Gene3D" id="1.10.3810.10">
    <property type="entry name" value="Biosynthetic peptidoglycan transglycosylase-like"/>
    <property type="match status" value="1"/>
</dbReference>
<dbReference type="PIRSF" id="PIRSF002799">
    <property type="entry name" value="PBP_1b"/>
    <property type="match status" value="1"/>
</dbReference>
<keyword evidence="15" id="KW-0961">Cell wall biogenesis/degradation</keyword>
<dbReference type="InterPro" id="IPR001460">
    <property type="entry name" value="PCN-bd_Tpept"/>
</dbReference>
<dbReference type="PANTHER" id="PTHR32282:SF11">
    <property type="entry name" value="PENICILLIN-BINDING PROTEIN 1B"/>
    <property type="match status" value="1"/>
</dbReference>